<dbReference type="PANTHER" id="PTHR42976">
    <property type="entry name" value="BIFUNCTIONAL CHITINASE/LYSOZYME-RELATED"/>
    <property type="match status" value="1"/>
</dbReference>
<dbReference type="Proteomes" id="UP000475582">
    <property type="component" value="Unassembled WGS sequence"/>
</dbReference>
<dbReference type="PANTHER" id="PTHR42976:SF1">
    <property type="entry name" value="GH18 DOMAIN-CONTAINING PROTEIN-RELATED"/>
    <property type="match status" value="1"/>
</dbReference>
<dbReference type="InterPro" id="IPR017853">
    <property type="entry name" value="GH"/>
</dbReference>
<protein>
    <submittedName>
        <fullName evidence="2">Glycosyl hydrolase</fullName>
    </submittedName>
</protein>
<keyword evidence="1" id="KW-0732">Signal</keyword>
<proteinExistence type="predicted"/>
<dbReference type="EMBL" id="WNKY01000009">
    <property type="protein sequence ID" value="MTV38152.1"/>
    <property type="molecule type" value="Genomic_DNA"/>
</dbReference>
<evidence type="ECO:0000313" key="3">
    <source>
        <dbReference type="Proteomes" id="UP000475582"/>
    </source>
</evidence>
<dbReference type="AlphaFoldDB" id="A0A6L6PGN1"/>
<feature type="signal peptide" evidence="1">
    <location>
        <begin position="1"/>
        <end position="21"/>
    </location>
</feature>
<name>A0A6L6PGN1_9BURK</name>
<dbReference type="Gene3D" id="3.20.20.80">
    <property type="entry name" value="Glycosidases"/>
    <property type="match status" value="1"/>
</dbReference>
<dbReference type="OrthoDB" id="6018988at2"/>
<organism evidence="2 3">
    <name type="scientific">Duganella radicis</name>
    <dbReference type="NCBI Taxonomy" id="551988"/>
    <lineage>
        <taxon>Bacteria</taxon>
        <taxon>Pseudomonadati</taxon>
        <taxon>Pseudomonadota</taxon>
        <taxon>Betaproteobacteria</taxon>
        <taxon>Burkholderiales</taxon>
        <taxon>Oxalobacteraceae</taxon>
        <taxon>Telluria group</taxon>
        <taxon>Duganella</taxon>
    </lineage>
</organism>
<keyword evidence="3" id="KW-1185">Reference proteome</keyword>
<comment type="caution">
    <text evidence="2">The sequence shown here is derived from an EMBL/GenBank/DDBJ whole genome shotgun (WGS) entry which is preliminary data.</text>
</comment>
<keyword evidence="2" id="KW-0378">Hydrolase</keyword>
<dbReference type="SUPFAM" id="SSF51445">
    <property type="entry name" value="(Trans)glycosidases"/>
    <property type="match status" value="1"/>
</dbReference>
<dbReference type="GO" id="GO:0016787">
    <property type="term" value="F:hydrolase activity"/>
    <property type="evidence" value="ECO:0007669"/>
    <property type="project" value="UniProtKB-KW"/>
</dbReference>
<dbReference type="InterPro" id="IPR052750">
    <property type="entry name" value="GH18_Chitinase"/>
</dbReference>
<feature type="chain" id="PRO_5026988019" evidence="1">
    <location>
        <begin position="22"/>
        <end position="317"/>
    </location>
</feature>
<accession>A0A6L6PGN1</accession>
<reference evidence="2 3" key="1">
    <citation type="submission" date="2019-11" db="EMBL/GenBank/DDBJ databases">
        <title>Type strains purchased from KCTC, JCM and DSMZ.</title>
        <authorList>
            <person name="Lu H."/>
        </authorList>
    </citation>
    <scope>NUCLEOTIDE SEQUENCE [LARGE SCALE GENOMIC DNA]</scope>
    <source>
        <strain evidence="2 3">KCTC 22382</strain>
    </source>
</reference>
<dbReference type="RefSeq" id="WP_155463646.1">
    <property type="nucleotide sequence ID" value="NZ_WNKY01000009.1"/>
</dbReference>
<evidence type="ECO:0000313" key="2">
    <source>
        <dbReference type="EMBL" id="MTV38152.1"/>
    </source>
</evidence>
<gene>
    <name evidence="2" type="ORF">GM676_11255</name>
</gene>
<sequence length="317" mass="33507">MHRFLKFLPALLACLCGGVQAAPQVLYSPYKHLAIDSGVPAPYVKGGALTWAFASGECGSEVWGAQSAQQVADGHVAAFVQAGVDYVVSTGGQGAVFTCATDEGMERFIARYQSPRMIGIDFDIEEGQSEQQIASLAERAAAAQQRHPGLRFSFTIATHAAADGSQLSLNATGEMVLKAARASGLRDYALNLMVMDYGAASPANCVVRKGRCDMGRSAIQAARNVHAKYGVPLEQIELTVMIGVNDVLENVFTLEDARTLTAAVRGMKLAGLHFWSLDRDRPCSAESGATGTADARCNGMKNVAAGAYARALSGARR</sequence>
<evidence type="ECO:0000256" key="1">
    <source>
        <dbReference type="SAM" id="SignalP"/>
    </source>
</evidence>